<evidence type="ECO:0000256" key="2">
    <source>
        <dbReference type="SAM" id="MobiDB-lite"/>
    </source>
</evidence>
<dbReference type="Gene3D" id="3.30.420.40">
    <property type="match status" value="2"/>
</dbReference>
<dbReference type="PANTHER" id="PTHR18964:SF149">
    <property type="entry name" value="BIFUNCTIONAL UDP-N-ACETYLGLUCOSAMINE 2-EPIMERASE_N-ACETYLMANNOSAMINE KINASE"/>
    <property type="match status" value="1"/>
</dbReference>
<dbReference type="EMBL" id="MW122880">
    <property type="protein sequence ID" value="QOV08988.1"/>
    <property type="molecule type" value="Genomic_DNA"/>
</dbReference>
<name>A0A871XYH6_9MICO</name>
<dbReference type="Pfam" id="PF00480">
    <property type="entry name" value="ROK"/>
    <property type="match status" value="1"/>
</dbReference>
<organism evidence="4">
    <name type="scientific">uncultured Micrococcales bacterium</name>
    <dbReference type="NCBI Taxonomy" id="1920814"/>
    <lineage>
        <taxon>Bacteria</taxon>
        <taxon>Bacillati</taxon>
        <taxon>Actinomycetota</taxon>
        <taxon>Actinomycetes</taxon>
        <taxon>Micrococcales</taxon>
        <taxon>environmental samples</taxon>
    </lineage>
</organism>
<gene>
    <name evidence="3" type="ORF">HULAa2F4_00014</name>
    <name evidence="4" type="ORF">HULAa3G5_00015</name>
</gene>
<evidence type="ECO:0000256" key="1">
    <source>
        <dbReference type="ARBA" id="ARBA00006479"/>
    </source>
</evidence>
<reference evidence="4" key="1">
    <citation type="submission" date="2020-10" db="EMBL/GenBank/DDBJ databases">
        <title>Diverse heliorhodopsins detected via functional metagenomics in peat lake Actinobacteria, Chloroflexi and Archaea.</title>
        <authorList>
            <person name="Chazan A."/>
            <person name="Rozenberg A."/>
            <person name="Tahan R."/>
            <person name="Mannen K."/>
            <person name="Nagata T."/>
            <person name="Yaish S."/>
            <person name="Larom S."/>
            <person name="Kandori H."/>
            <person name="Inoue K."/>
            <person name="Beja O."/>
            <person name="Pushkarev A."/>
        </authorList>
    </citation>
    <scope>NUCLEOTIDE SEQUENCE</scope>
</reference>
<evidence type="ECO:0000313" key="3">
    <source>
        <dbReference type="EMBL" id="QOV08988.1"/>
    </source>
</evidence>
<dbReference type="AlphaFoldDB" id="A0A871XYH6"/>
<dbReference type="PANTHER" id="PTHR18964">
    <property type="entry name" value="ROK (REPRESSOR, ORF, KINASE) FAMILY"/>
    <property type="match status" value="1"/>
</dbReference>
<sequence>MESGLQSPAPRGQNREDVRQHNLSTVLRLVRLSGTISRSQLTAATGLNRSTISDLVAELEERGLAVETEALVSSGVGRPSLMVSASDNVVAFAVHPEVDATTVGAVTLSGRVIAKERVLMPHSPKPRDSELTAAKLISKISAELDSKYRVAGVGVAVPGQVRVSDGVIRYAPQLAWVEAAFGPELSQLTRLPVYLDNDASIGCMAERNFGSAKGFSDVVFLFAGSGGIGGGAIVDGKQLRGTSGYGGELGHVRISSSTQRDFSGFEGTLEALVRRDDLLELFKLFGATDEELDREIQTVKTAAARDVIYKQIDHLADGLSNFVTIFNPQAVVLGGFLTSLFNFDSGRLIERMKANAVGASAERVVVRPAGLGSNLLMVGAAELPFEMLMRNPSGYLLEKSSQATVS</sequence>
<dbReference type="InterPro" id="IPR043129">
    <property type="entry name" value="ATPase_NBD"/>
</dbReference>
<dbReference type="Gene3D" id="1.10.10.10">
    <property type="entry name" value="Winged helix-like DNA-binding domain superfamily/Winged helix DNA-binding domain"/>
    <property type="match status" value="1"/>
</dbReference>
<comment type="similarity">
    <text evidence="1">Belongs to the ROK (NagC/XylR) family.</text>
</comment>
<dbReference type="InterPro" id="IPR036390">
    <property type="entry name" value="WH_DNA-bd_sf"/>
</dbReference>
<proteinExistence type="inferred from homology"/>
<evidence type="ECO:0000313" key="4">
    <source>
        <dbReference type="EMBL" id="QOV09029.1"/>
    </source>
</evidence>
<dbReference type="EMBL" id="MW122881">
    <property type="protein sequence ID" value="QOV09029.1"/>
    <property type="molecule type" value="Genomic_DNA"/>
</dbReference>
<dbReference type="InterPro" id="IPR036388">
    <property type="entry name" value="WH-like_DNA-bd_sf"/>
</dbReference>
<feature type="region of interest" description="Disordered" evidence="2">
    <location>
        <begin position="1"/>
        <end position="20"/>
    </location>
</feature>
<protein>
    <submittedName>
        <fullName evidence="4">ROK family protein</fullName>
    </submittedName>
</protein>
<dbReference type="InterPro" id="IPR000600">
    <property type="entry name" value="ROK"/>
</dbReference>
<dbReference type="SUPFAM" id="SSF53067">
    <property type="entry name" value="Actin-like ATPase domain"/>
    <property type="match status" value="1"/>
</dbReference>
<dbReference type="SUPFAM" id="SSF46785">
    <property type="entry name" value="Winged helix' DNA-binding domain"/>
    <property type="match status" value="1"/>
</dbReference>
<accession>A0A871XYH6</accession>